<dbReference type="InterPro" id="IPR006564">
    <property type="entry name" value="Znf_PMZ"/>
</dbReference>
<gene>
    <name evidence="7" type="ORF">LIER_33379</name>
</gene>
<reference evidence="7 8" key="1">
    <citation type="submission" date="2024-01" db="EMBL/GenBank/DDBJ databases">
        <title>The complete chloroplast genome sequence of Lithospermum erythrorhizon: insights into the phylogenetic relationship among Boraginaceae species and the maternal lineages of purple gromwells.</title>
        <authorList>
            <person name="Okada T."/>
            <person name="Watanabe K."/>
        </authorList>
    </citation>
    <scope>NUCLEOTIDE SEQUENCE [LARGE SCALE GENOMIC DNA]</scope>
</reference>
<dbReference type="InterPro" id="IPR007527">
    <property type="entry name" value="Znf_SWIM"/>
</dbReference>
<name>A0AAV3S1S5_LITER</name>
<evidence type="ECO:0000259" key="6">
    <source>
        <dbReference type="PROSITE" id="PS50966"/>
    </source>
</evidence>
<dbReference type="AlphaFoldDB" id="A0AAV3S1S5"/>
<evidence type="ECO:0000256" key="1">
    <source>
        <dbReference type="ARBA" id="ARBA00022723"/>
    </source>
</evidence>
<evidence type="ECO:0000256" key="4">
    <source>
        <dbReference type="PROSITE-ProRule" id="PRU00325"/>
    </source>
</evidence>
<keyword evidence="3" id="KW-0862">Zinc</keyword>
<sequence length="246" mass="27614">MLEIMRSKIMGRINTRRLTMSKKSRSLCVKIKIILDKNIDESVGMTYIWNGMNDFEVKGSEDQYTVDTGKCHCSCGTWQLSGVPCAHAIVCLRFLGKTIVDCVPKCYKKSTFLQTYTHVLNPMCGRTEKLRKLPTVDGVGKLVTIKEVAQVESSKKKASEPVEAEPAEQPVRKKQATRRGGSSRAAAKRGRGGFKAPRPADDDNIQIIKEVQDPNVDPTVFQRDSRRAKRAIVRMADRKANKNRDN</sequence>
<dbReference type="Proteomes" id="UP001454036">
    <property type="component" value="Unassembled WGS sequence"/>
</dbReference>
<evidence type="ECO:0000256" key="3">
    <source>
        <dbReference type="ARBA" id="ARBA00022833"/>
    </source>
</evidence>
<evidence type="ECO:0000256" key="2">
    <source>
        <dbReference type="ARBA" id="ARBA00022771"/>
    </source>
</evidence>
<feature type="domain" description="SWIM-type" evidence="6">
    <location>
        <begin position="64"/>
        <end position="96"/>
    </location>
</feature>
<proteinExistence type="predicted"/>
<dbReference type="PROSITE" id="PS50966">
    <property type="entry name" value="ZF_SWIM"/>
    <property type="match status" value="1"/>
</dbReference>
<protein>
    <recommendedName>
        <fullName evidence="6">SWIM-type domain-containing protein</fullName>
    </recommendedName>
</protein>
<dbReference type="PANTHER" id="PTHR31973">
    <property type="entry name" value="POLYPROTEIN, PUTATIVE-RELATED"/>
    <property type="match status" value="1"/>
</dbReference>
<dbReference type="SMART" id="SM00575">
    <property type="entry name" value="ZnF_PMZ"/>
    <property type="match status" value="1"/>
</dbReference>
<dbReference type="PANTHER" id="PTHR31973:SF187">
    <property type="entry name" value="MUTATOR TRANSPOSASE MUDRA PROTEIN"/>
    <property type="match status" value="1"/>
</dbReference>
<dbReference type="EMBL" id="BAABME010013360">
    <property type="protein sequence ID" value="GAA0186091.1"/>
    <property type="molecule type" value="Genomic_DNA"/>
</dbReference>
<dbReference type="GO" id="GO:0008270">
    <property type="term" value="F:zinc ion binding"/>
    <property type="evidence" value="ECO:0007669"/>
    <property type="project" value="UniProtKB-KW"/>
</dbReference>
<keyword evidence="1" id="KW-0479">Metal-binding</keyword>
<dbReference type="Pfam" id="PF04434">
    <property type="entry name" value="SWIM"/>
    <property type="match status" value="1"/>
</dbReference>
<evidence type="ECO:0000313" key="8">
    <source>
        <dbReference type="Proteomes" id="UP001454036"/>
    </source>
</evidence>
<keyword evidence="8" id="KW-1185">Reference proteome</keyword>
<comment type="caution">
    <text evidence="7">The sequence shown here is derived from an EMBL/GenBank/DDBJ whole genome shotgun (WGS) entry which is preliminary data.</text>
</comment>
<evidence type="ECO:0000313" key="7">
    <source>
        <dbReference type="EMBL" id="GAA0186091.1"/>
    </source>
</evidence>
<organism evidence="7 8">
    <name type="scientific">Lithospermum erythrorhizon</name>
    <name type="common">Purple gromwell</name>
    <name type="synonym">Lithospermum officinale var. erythrorhizon</name>
    <dbReference type="NCBI Taxonomy" id="34254"/>
    <lineage>
        <taxon>Eukaryota</taxon>
        <taxon>Viridiplantae</taxon>
        <taxon>Streptophyta</taxon>
        <taxon>Embryophyta</taxon>
        <taxon>Tracheophyta</taxon>
        <taxon>Spermatophyta</taxon>
        <taxon>Magnoliopsida</taxon>
        <taxon>eudicotyledons</taxon>
        <taxon>Gunneridae</taxon>
        <taxon>Pentapetalae</taxon>
        <taxon>asterids</taxon>
        <taxon>lamiids</taxon>
        <taxon>Boraginales</taxon>
        <taxon>Boraginaceae</taxon>
        <taxon>Boraginoideae</taxon>
        <taxon>Lithospermeae</taxon>
        <taxon>Lithospermum</taxon>
    </lineage>
</organism>
<keyword evidence="2 4" id="KW-0863">Zinc-finger</keyword>
<evidence type="ECO:0000256" key="5">
    <source>
        <dbReference type="SAM" id="MobiDB-lite"/>
    </source>
</evidence>
<feature type="region of interest" description="Disordered" evidence="5">
    <location>
        <begin position="153"/>
        <end position="229"/>
    </location>
</feature>
<accession>A0AAV3S1S5</accession>